<proteinExistence type="predicted"/>
<evidence type="ECO:0000313" key="1">
    <source>
        <dbReference type="EMBL" id="KKN77056.1"/>
    </source>
</evidence>
<organism evidence="1">
    <name type="scientific">marine sediment metagenome</name>
    <dbReference type="NCBI Taxonomy" id="412755"/>
    <lineage>
        <taxon>unclassified sequences</taxon>
        <taxon>metagenomes</taxon>
        <taxon>ecological metagenomes</taxon>
    </lineage>
</organism>
<comment type="caution">
    <text evidence="1">The sequence shown here is derived from an EMBL/GenBank/DDBJ whole genome shotgun (WGS) entry which is preliminary data.</text>
</comment>
<protein>
    <recommendedName>
        <fullName evidence="2">C2H2-type domain-containing protein</fullName>
    </recommendedName>
</protein>
<dbReference type="AlphaFoldDB" id="A0A0F9VUB2"/>
<accession>A0A0F9VUB2</accession>
<gene>
    <name evidence="1" type="ORF">LCGC14_0363950</name>
</gene>
<name>A0A0F9VUB2_9ZZZZ</name>
<reference evidence="1" key="1">
    <citation type="journal article" date="2015" name="Nature">
        <title>Complex archaea that bridge the gap between prokaryotes and eukaryotes.</title>
        <authorList>
            <person name="Spang A."/>
            <person name="Saw J.H."/>
            <person name="Jorgensen S.L."/>
            <person name="Zaremba-Niedzwiedzka K."/>
            <person name="Martijn J."/>
            <person name="Lind A.E."/>
            <person name="van Eijk R."/>
            <person name="Schleper C."/>
            <person name="Guy L."/>
            <person name="Ettema T.J."/>
        </authorList>
    </citation>
    <scope>NUCLEOTIDE SEQUENCE</scope>
</reference>
<dbReference type="EMBL" id="LAZR01000285">
    <property type="protein sequence ID" value="KKN77056.1"/>
    <property type="molecule type" value="Genomic_DNA"/>
</dbReference>
<sequence length="48" mass="5383">MANNRTQCPYCPAKLKAKYEASHIASHKANGDKLIDHREVKYGQATHS</sequence>
<evidence type="ECO:0008006" key="2">
    <source>
        <dbReference type="Google" id="ProtNLM"/>
    </source>
</evidence>